<dbReference type="PANTHER" id="PTHR25462:SF296">
    <property type="entry name" value="MEIOTIC P26, ISOFORM F"/>
    <property type="match status" value="1"/>
</dbReference>
<dbReference type="Pfam" id="PF13445">
    <property type="entry name" value="zf-RING_UBOX"/>
    <property type="match status" value="1"/>
</dbReference>
<dbReference type="InterPro" id="IPR047153">
    <property type="entry name" value="TRIM45/56/19-like"/>
</dbReference>
<keyword evidence="1" id="KW-0479">Metal-binding</keyword>
<sequence>MSDGKASSSAQMNSGGDLDYSVCMELYDEPKVLPCGHMLCHKCVLQLIKGAPATSSSARLVKIKCPTCRSLLSVPKNGALPTVFTMKGFVEKEKQLQAGKRALPESTENEKSLNDDRLDAIKQVSAKCNTLYRKTDVEEQVKKAENMREIALNEWPKLNECLPDIQKKTEMLYSVLDEFITVSKGDNVNKIGQEENKRACMDSAADKLKSSEVAKKALMALSRTAT</sequence>
<reference evidence="7" key="1">
    <citation type="submission" date="2022-11" db="UniProtKB">
        <authorList>
            <consortium name="WormBaseParasite"/>
        </authorList>
    </citation>
    <scope>IDENTIFICATION</scope>
</reference>
<evidence type="ECO:0000313" key="7">
    <source>
        <dbReference type="WBParaSite" id="jg21302"/>
    </source>
</evidence>
<accession>A0A915DLE6</accession>
<dbReference type="PROSITE" id="PS50089">
    <property type="entry name" value="ZF_RING_2"/>
    <property type="match status" value="1"/>
</dbReference>
<dbReference type="GO" id="GO:0061630">
    <property type="term" value="F:ubiquitin protein ligase activity"/>
    <property type="evidence" value="ECO:0007669"/>
    <property type="project" value="TreeGrafter"/>
</dbReference>
<evidence type="ECO:0000256" key="2">
    <source>
        <dbReference type="ARBA" id="ARBA00022771"/>
    </source>
</evidence>
<dbReference type="WBParaSite" id="jg21302">
    <property type="protein sequence ID" value="jg21302"/>
    <property type="gene ID" value="jg21302"/>
</dbReference>
<dbReference type="PROSITE" id="PS00518">
    <property type="entry name" value="ZF_RING_1"/>
    <property type="match status" value="1"/>
</dbReference>
<evidence type="ECO:0000256" key="4">
    <source>
        <dbReference type="PROSITE-ProRule" id="PRU00175"/>
    </source>
</evidence>
<dbReference type="InterPro" id="IPR017907">
    <property type="entry name" value="Znf_RING_CS"/>
</dbReference>
<proteinExistence type="predicted"/>
<dbReference type="InterPro" id="IPR027370">
    <property type="entry name" value="Znf-RING_euk"/>
</dbReference>
<keyword evidence="2 4" id="KW-0863">Zinc-finger</keyword>
<organism evidence="6 7">
    <name type="scientific">Ditylenchus dipsaci</name>
    <dbReference type="NCBI Taxonomy" id="166011"/>
    <lineage>
        <taxon>Eukaryota</taxon>
        <taxon>Metazoa</taxon>
        <taxon>Ecdysozoa</taxon>
        <taxon>Nematoda</taxon>
        <taxon>Chromadorea</taxon>
        <taxon>Rhabditida</taxon>
        <taxon>Tylenchina</taxon>
        <taxon>Tylenchomorpha</taxon>
        <taxon>Sphaerularioidea</taxon>
        <taxon>Anguinidae</taxon>
        <taxon>Anguininae</taxon>
        <taxon>Ditylenchus</taxon>
    </lineage>
</organism>
<protein>
    <submittedName>
        <fullName evidence="7">RING-type domain-containing protein</fullName>
    </submittedName>
</protein>
<dbReference type="AlphaFoldDB" id="A0A915DLE6"/>
<dbReference type="InterPro" id="IPR001841">
    <property type="entry name" value="Znf_RING"/>
</dbReference>
<evidence type="ECO:0000313" key="6">
    <source>
        <dbReference type="Proteomes" id="UP000887574"/>
    </source>
</evidence>
<name>A0A915DLE6_9BILA</name>
<dbReference type="GO" id="GO:0008270">
    <property type="term" value="F:zinc ion binding"/>
    <property type="evidence" value="ECO:0007669"/>
    <property type="project" value="UniProtKB-KW"/>
</dbReference>
<feature type="domain" description="RING-type" evidence="5">
    <location>
        <begin position="22"/>
        <end position="69"/>
    </location>
</feature>
<keyword evidence="6" id="KW-1185">Reference proteome</keyword>
<evidence type="ECO:0000256" key="3">
    <source>
        <dbReference type="ARBA" id="ARBA00022833"/>
    </source>
</evidence>
<dbReference type="PANTHER" id="PTHR25462">
    <property type="entry name" value="BONUS, ISOFORM C-RELATED"/>
    <property type="match status" value="1"/>
</dbReference>
<dbReference type="SUPFAM" id="SSF57850">
    <property type="entry name" value="RING/U-box"/>
    <property type="match status" value="1"/>
</dbReference>
<keyword evidence="3" id="KW-0862">Zinc</keyword>
<dbReference type="InterPro" id="IPR013083">
    <property type="entry name" value="Znf_RING/FYVE/PHD"/>
</dbReference>
<dbReference type="Gene3D" id="3.30.40.10">
    <property type="entry name" value="Zinc/RING finger domain, C3HC4 (zinc finger)"/>
    <property type="match status" value="1"/>
</dbReference>
<dbReference type="SMART" id="SM00184">
    <property type="entry name" value="RING"/>
    <property type="match status" value="1"/>
</dbReference>
<evidence type="ECO:0000256" key="1">
    <source>
        <dbReference type="ARBA" id="ARBA00022723"/>
    </source>
</evidence>
<evidence type="ECO:0000259" key="5">
    <source>
        <dbReference type="PROSITE" id="PS50089"/>
    </source>
</evidence>
<dbReference type="Proteomes" id="UP000887574">
    <property type="component" value="Unplaced"/>
</dbReference>